<proteinExistence type="predicted"/>
<dbReference type="PANTHER" id="PTHR33116">
    <property type="entry name" value="REVERSE TRANSCRIPTASE ZINC-BINDING DOMAIN-CONTAINING PROTEIN-RELATED-RELATED"/>
    <property type="match status" value="1"/>
</dbReference>
<evidence type="ECO:0000313" key="2">
    <source>
        <dbReference type="Proteomes" id="UP001157006"/>
    </source>
</evidence>
<keyword evidence="2" id="KW-1185">Reference proteome</keyword>
<sequence length="396" mass="46197">MELKLDMSKAYDRLEWEFIIGFLRSMGFLEPLILEAYRDKKLHGVRVARKTPIISYLFFSNDSLLFARSNLDDVKDMIRNMTKLKTVMRHSRYLGIPMVFSRSKKEIFSLVIERVWKKLKGWKEKFLSRAGKEVLIKVIAQAIPSYIISCYKLSEGRLQSGEDSLLARVLKGRYFPNCYILDTEVGFSLSDAWRSIMSAKDLIIRGSRWRIGRGYKVIVWKDNLLPGFVVFNGQRLDDGFEEDVKVSELIYFDLCRWRDDIIHSYFDSEVVPQILSIPLSRRCPSDELFCLSEKNDNFSVWLAYHFLHQRKLNQRATLKPSFHASVEKYVALSFAPSCKNFIWRIAKNIFPTKSNLQRKGIALDPLCPFSEELTHVFGVVEDLECTKSLSFPIKNY</sequence>
<dbReference type="EMBL" id="OX451738">
    <property type="protein sequence ID" value="CAI8604030.1"/>
    <property type="molecule type" value="Genomic_DNA"/>
</dbReference>
<accession>A0AAV1A0A4</accession>
<evidence type="ECO:0000313" key="1">
    <source>
        <dbReference type="EMBL" id="CAI8604030.1"/>
    </source>
</evidence>
<name>A0AAV1A0A4_VICFA</name>
<organism evidence="1 2">
    <name type="scientific">Vicia faba</name>
    <name type="common">Broad bean</name>
    <name type="synonym">Faba vulgaris</name>
    <dbReference type="NCBI Taxonomy" id="3906"/>
    <lineage>
        <taxon>Eukaryota</taxon>
        <taxon>Viridiplantae</taxon>
        <taxon>Streptophyta</taxon>
        <taxon>Embryophyta</taxon>
        <taxon>Tracheophyta</taxon>
        <taxon>Spermatophyta</taxon>
        <taxon>Magnoliopsida</taxon>
        <taxon>eudicotyledons</taxon>
        <taxon>Gunneridae</taxon>
        <taxon>Pentapetalae</taxon>
        <taxon>rosids</taxon>
        <taxon>fabids</taxon>
        <taxon>Fabales</taxon>
        <taxon>Fabaceae</taxon>
        <taxon>Papilionoideae</taxon>
        <taxon>50 kb inversion clade</taxon>
        <taxon>NPAAA clade</taxon>
        <taxon>Hologalegina</taxon>
        <taxon>IRL clade</taxon>
        <taxon>Fabeae</taxon>
        <taxon>Vicia</taxon>
    </lineage>
</organism>
<dbReference type="AlphaFoldDB" id="A0AAV1A0A4"/>
<protein>
    <recommendedName>
        <fullName evidence="3">Reverse transcriptase</fullName>
    </recommendedName>
</protein>
<reference evidence="1 2" key="1">
    <citation type="submission" date="2023-01" db="EMBL/GenBank/DDBJ databases">
        <authorList>
            <person name="Kreplak J."/>
        </authorList>
    </citation>
    <scope>NUCLEOTIDE SEQUENCE [LARGE SCALE GENOMIC DNA]</scope>
</reference>
<dbReference type="PANTHER" id="PTHR33116:SF86">
    <property type="entry name" value="REVERSE TRANSCRIPTASE DOMAIN-CONTAINING PROTEIN"/>
    <property type="match status" value="1"/>
</dbReference>
<evidence type="ECO:0008006" key="3">
    <source>
        <dbReference type="Google" id="ProtNLM"/>
    </source>
</evidence>
<dbReference type="Proteomes" id="UP001157006">
    <property type="component" value="Chromosome 3"/>
</dbReference>
<gene>
    <name evidence="1" type="ORF">VFH_III113040</name>
</gene>